<dbReference type="GO" id="GO:0016020">
    <property type="term" value="C:membrane"/>
    <property type="evidence" value="ECO:0007669"/>
    <property type="project" value="UniProtKB-SubCell"/>
</dbReference>
<accession>A0A5B7WUZ6</accession>
<feature type="transmembrane region" description="Helical" evidence="6">
    <location>
        <begin position="100"/>
        <end position="124"/>
    </location>
</feature>
<evidence type="ECO:0000259" key="7">
    <source>
        <dbReference type="Pfam" id="PF02683"/>
    </source>
</evidence>
<feature type="domain" description="Cytochrome C biogenesis protein transmembrane" evidence="7">
    <location>
        <begin position="25"/>
        <end position="231"/>
    </location>
</feature>
<evidence type="ECO:0000256" key="3">
    <source>
        <dbReference type="ARBA" id="ARBA00022692"/>
    </source>
</evidence>
<name>A0A5B7WUZ6_9MICC</name>
<feature type="transmembrane region" description="Helical" evidence="6">
    <location>
        <begin position="178"/>
        <end position="198"/>
    </location>
</feature>
<dbReference type="PANTHER" id="PTHR31272">
    <property type="entry name" value="CYTOCHROME C-TYPE BIOGENESIS PROTEIN HI_1454-RELATED"/>
    <property type="match status" value="1"/>
</dbReference>
<feature type="transmembrane region" description="Helical" evidence="6">
    <location>
        <begin position="20"/>
        <end position="43"/>
    </location>
</feature>
<protein>
    <submittedName>
        <fullName evidence="8">Cytochrome c biogenesis protein CcdA</fullName>
    </submittedName>
</protein>
<proteinExistence type="inferred from homology"/>
<organism evidence="8 9">
    <name type="scientific">Glutamicibacter creatinolyticus</name>
    <dbReference type="NCBI Taxonomy" id="162496"/>
    <lineage>
        <taxon>Bacteria</taxon>
        <taxon>Bacillati</taxon>
        <taxon>Actinomycetota</taxon>
        <taxon>Actinomycetes</taxon>
        <taxon>Micrococcales</taxon>
        <taxon>Micrococcaceae</taxon>
        <taxon>Glutamicibacter</taxon>
    </lineage>
</organism>
<dbReference type="Proteomes" id="UP000307000">
    <property type="component" value="Chromosome"/>
</dbReference>
<sequence length="255" mass="27307">MNLAVTTNQFSQIALDGSLFLAGPVALLAGLVSFLSPCVLPLVPGYLGYVTGLTGADLREHRRGRVLAGVLLFILGFSVVFISAGVLFSQVTAWMRFNGAWVTQLLGVVVIIMGVVFMGGISFLQRDRKIHRRPPAGLWGAPVLGLTFGLGWAPCIGPTLSAVLIMSTGTDANVARGALLTFFYCLGLGVPFVLIALGMRRGMGTLDFFRRHQLAIMRFGGGLLIALGIVMATGLWGSWVAELQNWFANEVRLPI</sequence>
<feature type="transmembrane region" description="Helical" evidence="6">
    <location>
        <begin position="136"/>
        <end position="166"/>
    </location>
</feature>
<keyword evidence="4 6" id="KW-1133">Transmembrane helix</keyword>
<evidence type="ECO:0000256" key="2">
    <source>
        <dbReference type="ARBA" id="ARBA00006143"/>
    </source>
</evidence>
<reference evidence="8 9" key="1">
    <citation type="submission" date="2018-12" db="EMBL/GenBank/DDBJ databases">
        <title>Complete Genome Sequence of Glutamicibacter creatinolyticus strain LGCM259,isolated from an abscess of a 12-year-old mare in Italy.</title>
        <authorList>
            <person name="Santos R.G."/>
            <person name="Silva A.L."/>
            <person name="Seyffert N."/>
            <person name="Castro T.L.P."/>
            <person name="Attili A.R."/>
            <person name="Rifici C."/>
            <person name="Mazzullo G."/>
            <person name="Brenig B."/>
            <person name="Venanzi F."/>
            <person name="Azevedo V."/>
        </authorList>
    </citation>
    <scope>NUCLEOTIDE SEQUENCE [LARGE SCALE GENOMIC DNA]</scope>
    <source>
        <strain evidence="8 9">LGCM 259</strain>
    </source>
</reference>
<keyword evidence="3 6" id="KW-0812">Transmembrane</keyword>
<evidence type="ECO:0000256" key="1">
    <source>
        <dbReference type="ARBA" id="ARBA00004141"/>
    </source>
</evidence>
<dbReference type="InterPro" id="IPR051790">
    <property type="entry name" value="Cytochrome_c-biogenesis_DsbD"/>
</dbReference>
<dbReference type="Pfam" id="PF02683">
    <property type="entry name" value="DsbD_TM"/>
    <property type="match status" value="1"/>
</dbReference>
<gene>
    <name evidence="8" type="ORF">GcLGCM259_2201</name>
</gene>
<dbReference type="InterPro" id="IPR003834">
    <property type="entry name" value="Cyt_c_assmbl_TM_dom"/>
</dbReference>
<keyword evidence="5 6" id="KW-0472">Membrane</keyword>
<evidence type="ECO:0000256" key="4">
    <source>
        <dbReference type="ARBA" id="ARBA00022989"/>
    </source>
</evidence>
<dbReference type="KEGG" id="gcr:GcLGCM259_2201"/>
<feature type="transmembrane region" description="Helical" evidence="6">
    <location>
        <begin position="219"/>
        <end position="239"/>
    </location>
</feature>
<dbReference type="PANTHER" id="PTHR31272:SF4">
    <property type="entry name" value="CYTOCHROME C-TYPE BIOGENESIS PROTEIN HI_1454-RELATED"/>
    <property type="match status" value="1"/>
</dbReference>
<feature type="transmembrane region" description="Helical" evidence="6">
    <location>
        <begin position="64"/>
        <end position="88"/>
    </location>
</feature>
<keyword evidence="9" id="KW-1185">Reference proteome</keyword>
<evidence type="ECO:0000256" key="6">
    <source>
        <dbReference type="SAM" id="Phobius"/>
    </source>
</evidence>
<comment type="similarity">
    <text evidence="2">Belongs to the DsbD family.</text>
</comment>
<evidence type="ECO:0000313" key="8">
    <source>
        <dbReference type="EMBL" id="QCY47911.1"/>
    </source>
</evidence>
<dbReference type="GO" id="GO:0017004">
    <property type="term" value="P:cytochrome complex assembly"/>
    <property type="evidence" value="ECO:0007669"/>
    <property type="project" value="InterPro"/>
</dbReference>
<dbReference type="EMBL" id="CP034412">
    <property type="protein sequence ID" value="QCY47911.1"/>
    <property type="molecule type" value="Genomic_DNA"/>
</dbReference>
<dbReference type="AlphaFoldDB" id="A0A5B7WUZ6"/>
<evidence type="ECO:0000313" key="9">
    <source>
        <dbReference type="Proteomes" id="UP000307000"/>
    </source>
</evidence>
<evidence type="ECO:0000256" key="5">
    <source>
        <dbReference type="ARBA" id="ARBA00023136"/>
    </source>
</evidence>
<comment type="subcellular location">
    <subcellularLocation>
        <location evidence="1">Membrane</location>
        <topology evidence="1">Multi-pass membrane protein</topology>
    </subcellularLocation>
</comment>